<dbReference type="AlphaFoldDB" id="A0A220MGR1"/>
<accession>A0A220MGR1</accession>
<evidence type="ECO:0000256" key="1">
    <source>
        <dbReference type="SAM" id="Phobius"/>
    </source>
</evidence>
<protein>
    <recommendedName>
        <fullName evidence="4">DUF3139 domain-containing protein</fullName>
    </recommendedName>
</protein>
<gene>
    <name evidence="2" type="ORF">BP422_10830</name>
</gene>
<feature type="transmembrane region" description="Helical" evidence="1">
    <location>
        <begin position="9"/>
        <end position="29"/>
    </location>
</feature>
<dbReference type="EMBL" id="CP018145">
    <property type="protein sequence ID" value="ASJ53989.1"/>
    <property type="molecule type" value="Genomic_DNA"/>
</dbReference>
<evidence type="ECO:0000313" key="2">
    <source>
        <dbReference type="EMBL" id="ASJ53989.1"/>
    </source>
</evidence>
<evidence type="ECO:0000313" key="3">
    <source>
        <dbReference type="Proteomes" id="UP000197781"/>
    </source>
</evidence>
<dbReference type="Proteomes" id="UP000197781">
    <property type="component" value="Chromosome"/>
</dbReference>
<dbReference type="KEGG" id="bfm:BP422_10830"/>
<keyword evidence="1" id="KW-0812">Transmembrane</keyword>
<dbReference type="RefSeq" id="WP_088907781.1">
    <property type="nucleotide sequence ID" value="NZ_CP018145.1"/>
</dbReference>
<sequence>MDATKKSKVIIVSFLAGAVLLAIISYFGMASMGKEHMATIQNVIKENGGVVTAGGVTAVPLEESPFTNSGKGNTIYRINYTKDGQTLTAWYRADNESSIKKEPEAWILP</sequence>
<name>A0A220MGR1_9BACL</name>
<keyword evidence="1" id="KW-0472">Membrane</keyword>
<organism evidence="2 3">
    <name type="scientific">Brevibacillus formosus</name>
    <dbReference type="NCBI Taxonomy" id="54913"/>
    <lineage>
        <taxon>Bacteria</taxon>
        <taxon>Bacillati</taxon>
        <taxon>Bacillota</taxon>
        <taxon>Bacilli</taxon>
        <taxon>Bacillales</taxon>
        <taxon>Paenibacillaceae</taxon>
        <taxon>Brevibacillus</taxon>
    </lineage>
</organism>
<keyword evidence="1" id="KW-1133">Transmembrane helix</keyword>
<evidence type="ECO:0008006" key="4">
    <source>
        <dbReference type="Google" id="ProtNLM"/>
    </source>
</evidence>
<proteinExistence type="predicted"/>
<reference evidence="2 3" key="1">
    <citation type="submission" date="2016-11" db="EMBL/GenBank/DDBJ databases">
        <authorList>
            <person name="Jaros S."/>
            <person name="Januszkiewicz K."/>
            <person name="Wedrychowicz H."/>
        </authorList>
    </citation>
    <scope>NUCLEOTIDE SEQUENCE [LARGE SCALE GENOMIC DNA]</scope>
    <source>
        <strain evidence="2 3">NF2</strain>
    </source>
</reference>